<organism evidence="1 2">
    <name type="scientific">Cucurbitaria berberidis CBS 394.84</name>
    <dbReference type="NCBI Taxonomy" id="1168544"/>
    <lineage>
        <taxon>Eukaryota</taxon>
        <taxon>Fungi</taxon>
        <taxon>Dikarya</taxon>
        <taxon>Ascomycota</taxon>
        <taxon>Pezizomycotina</taxon>
        <taxon>Dothideomycetes</taxon>
        <taxon>Pleosporomycetidae</taxon>
        <taxon>Pleosporales</taxon>
        <taxon>Pleosporineae</taxon>
        <taxon>Cucurbitariaceae</taxon>
        <taxon>Cucurbitaria</taxon>
    </lineage>
</organism>
<gene>
    <name evidence="1" type="ORF">K460DRAFT_364433</name>
</gene>
<dbReference type="AlphaFoldDB" id="A0A9P4GNV4"/>
<dbReference type="EMBL" id="ML976615">
    <property type="protein sequence ID" value="KAF1848441.1"/>
    <property type="molecule type" value="Genomic_DNA"/>
</dbReference>
<comment type="caution">
    <text evidence="1">The sequence shown here is derived from an EMBL/GenBank/DDBJ whole genome shotgun (WGS) entry which is preliminary data.</text>
</comment>
<name>A0A9P4GNV4_9PLEO</name>
<dbReference type="OrthoDB" id="4576069at2759"/>
<dbReference type="Proteomes" id="UP000800039">
    <property type="component" value="Unassembled WGS sequence"/>
</dbReference>
<proteinExistence type="predicted"/>
<sequence length="169" mass="18455">MGRRLWDGNAVQPPSDFINLLFNGQREGPETKTTKAGLDATLHSRVVEHDSTDLVDLSDQQALVKLAASKLRLRSSVKQLIELMEGRCLCVNSNGELMNCPSDAKSGDVVAVLADIDSPFIIRPVSVRSGIRGREKRYCLIGDGYVEGIMGGQLEANRARGEPCEFLLV</sequence>
<dbReference type="Pfam" id="PF26639">
    <property type="entry name" value="Het-6_barrel"/>
    <property type="match status" value="1"/>
</dbReference>
<keyword evidence="2" id="KW-1185">Reference proteome</keyword>
<evidence type="ECO:0000313" key="1">
    <source>
        <dbReference type="EMBL" id="KAF1848441.1"/>
    </source>
</evidence>
<evidence type="ECO:0000313" key="2">
    <source>
        <dbReference type="Proteomes" id="UP000800039"/>
    </source>
</evidence>
<reference evidence="1" key="1">
    <citation type="submission" date="2020-01" db="EMBL/GenBank/DDBJ databases">
        <authorList>
            <consortium name="DOE Joint Genome Institute"/>
            <person name="Haridas S."/>
            <person name="Albert R."/>
            <person name="Binder M."/>
            <person name="Bloem J."/>
            <person name="Labutti K."/>
            <person name="Salamov A."/>
            <person name="Andreopoulos B."/>
            <person name="Baker S.E."/>
            <person name="Barry K."/>
            <person name="Bills G."/>
            <person name="Bluhm B.H."/>
            <person name="Cannon C."/>
            <person name="Castanera R."/>
            <person name="Culley D.E."/>
            <person name="Daum C."/>
            <person name="Ezra D."/>
            <person name="Gonzalez J.B."/>
            <person name="Henrissat B."/>
            <person name="Kuo A."/>
            <person name="Liang C."/>
            <person name="Lipzen A."/>
            <person name="Lutzoni F."/>
            <person name="Magnuson J."/>
            <person name="Mondo S."/>
            <person name="Nolan M."/>
            <person name="Ohm R."/>
            <person name="Pangilinan J."/>
            <person name="Park H.-J."/>
            <person name="Ramirez L."/>
            <person name="Alfaro M."/>
            <person name="Sun H."/>
            <person name="Tritt A."/>
            <person name="Yoshinaga Y."/>
            <person name="Zwiers L.-H."/>
            <person name="Turgeon B.G."/>
            <person name="Goodwin S.B."/>
            <person name="Spatafora J.W."/>
            <person name="Crous P.W."/>
            <person name="Grigoriev I.V."/>
        </authorList>
    </citation>
    <scope>NUCLEOTIDE SEQUENCE</scope>
    <source>
        <strain evidence="1">CBS 394.84</strain>
    </source>
</reference>
<dbReference type="RefSeq" id="XP_040791004.1">
    <property type="nucleotide sequence ID" value="XM_040933008.1"/>
</dbReference>
<protein>
    <submittedName>
        <fullName evidence="1">Uncharacterized protein</fullName>
    </submittedName>
</protein>
<dbReference type="GeneID" id="63850259"/>
<accession>A0A9P4GNV4</accession>